<organism evidence="1 2">
    <name type="scientific">Sphingobium olei</name>
    <dbReference type="NCBI Taxonomy" id="420955"/>
    <lineage>
        <taxon>Bacteria</taxon>
        <taxon>Pseudomonadati</taxon>
        <taxon>Pseudomonadota</taxon>
        <taxon>Alphaproteobacteria</taxon>
        <taxon>Sphingomonadales</taxon>
        <taxon>Sphingomonadaceae</taxon>
        <taxon>Sphingobium</taxon>
    </lineage>
</organism>
<comment type="caution">
    <text evidence="1">The sequence shown here is derived from an EMBL/GenBank/DDBJ whole genome shotgun (WGS) entry which is preliminary data.</text>
</comment>
<evidence type="ECO:0000313" key="1">
    <source>
        <dbReference type="EMBL" id="MFD1107358.1"/>
    </source>
</evidence>
<sequence>MPFNIVTPRIVPAAKRNIKPLRNYNETKITCIINQLKLSIYVIPSYPDYAILAALHMRCSSSSSPRNRAEEDDVPPPYARLCMTIMPSSAA</sequence>
<reference evidence="2" key="1">
    <citation type="journal article" date="2019" name="Int. J. Syst. Evol. Microbiol.">
        <title>The Global Catalogue of Microorganisms (GCM) 10K type strain sequencing project: providing services to taxonomists for standard genome sequencing and annotation.</title>
        <authorList>
            <consortium name="The Broad Institute Genomics Platform"/>
            <consortium name="The Broad Institute Genome Sequencing Center for Infectious Disease"/>
            <person name="Wu L."/>
            <person name="Ma J."/>
        </authorList>
    </citation>
    <scope>NUCLEOTIDE SEQUENCE [LARGE SCALE GENOMIC DNA]</scope>
    <source>
        <strain evidence="2">CCUG 54329</strain>
    </source>
</reference>
<name>A0ABW3P8P7_9SPHN</name>
<protein>
    <submittedName>
        <fullName evidence="1">Uncharacterized protein</fullName>
    </submittedName>
</protein>
<dbReference type="RefSeq" id="WP_380914850.1">
    <property type="nucleotide sequence ID" value="NZ_JBHTLS010000135.1"/>
</dbReference>
<dbReference type="Proteomes" id="UP001597203">
    <property type="component" value="Unassembled WGS sequence"/>
</dbReference>
<proteinExistence type="predicted"/>
<evidence type="ECO:0000313" key="2">
    <source>
        <dbReference type="Proteomes" id="UP001597203"/>
    </source>
</evidence>
<keyword evidence="2" id="KW-1185">Reference proteome</keyword>
<accession>A0ABW3P8P7</accession>
<dbReference type="EMBL" id="JBHTLS010000135">
    <property type="protein sequence ID" value="MFD1107358.1"/>
    <property type="molecule type" value="Genomic_DNA"/>
</dbReference>
<gene>
    <name evidence="1" type="ORF">ACFQ24_21025</name>
</gene>